<organism evidence="1 2">
    <name type="scientific">Auriscalpium vulgare</name>
    <dbReference type="NCBI Taxonomy" id="40419"/>
    <lineage>
        <taxon>Eukaryota</taxon>
        <taxon>Fungi</taxon>
        <taxon>Dikarya</taxon>
        <taxon>Basidiomycota</taxon>
        <taxon>Agaricomycotina</taxon>
        <taxon>Agaricomycetes</taxon>
        <taxon>Russulales</taxon>
        <taxon>Auriscalpiaceae</taxon>
        <taxon>Auriscalpium</taxon>
    </lineage>
</organism>
<evidence type="ECO:0000313" key="1">
    <source>
        <dbReference type="EMBL" id="KAI0042889.1"/>
    </source>
</evidence>
<reference evidence="1" key="2">
    <citation type="journal article" date="2022" name="New Phytol.">
        <title>Evolutionary transition to the ectomycorrhizal habit in the genomes of a hyperdiverse lineage of mushroom-forming fungi.</title>
        <authorList>
            <person name="Looney B."/>
            <person name="Miyauchi S."/>
            <person name="Morin E."/>
            <person name="Drula E."/>
            <person name="Courty P.E."/>
            <person name="Kohler A."/>
            <person name="Kuo A."/>
            <person name="LaButti K."/>
            <person name="Pangilinan J."/>
            <person name="Lipzen A."/>
            <person name="Riley R."/>
            <person name="Andreopoulos W."/>
            <person name="He G."/>
            <person name="Johnson J."/>
            <person name="Nolan M."/>
            <person name="Tritt A."/>
            <person name="Barry K.W."/>
            <person name="Grigoriev I.V."/>
            <person name="Nagy L.G."/>
            <person name="Hibbett D."/>
            <person name="Henrissat B."/>
            <person name="Matheny P.B."/>
            <person name="Labbe J."/>
            <person name="Martin F.M."/>
        </authorList>
    </citation>
    <scope>NUCLEOTIDE SEQUENCE</scope>
    <source>
        <strain evidence="1">FP105234-sp</strain>
    </source>
</reference>
<comment type="caution">
    <text evidence="1">The sequence shown here is derived from an EMBL/GenBank/DDBJ whole genome shotgun (WGS) entry which is preliminary data.</text>
</comment>
<dbReference type="Proteomes" id="UP000814033">
    <property type="component" value="Unassembled WGS sequence"/>
</dbReference>
<sequence length="2105" mass="238460">MQSSPKDHYTFSLQTFHVFHPASLDGGEALTDAVSVLQDFIDEETSLPVLRYCLQSDQKNTLEFVLSAVRQNAFDKLTAAILKKFPTTIEEYTSDSSPLHALSRLSLSLWRADLPGGARAQNVDQWRTDVERAPPVLAELVSMLGEPDFLAQDENDTTSRRKSVSRPRRQSRAIAKPQLKVDDQAFRLMSVQVPSSRAGAETLARTILSRQRDIMQQILVAFRSRPTQELFRELYLRENIPELAVAQLASPTEPDMNLQLPTDAVDPTAYAIAPTGSLKADLSFDTPSDFGEWHLYPRRDAAGFLSKIRHGDPRTFDVLSSKLKELSEGRFSRTTQKKLTFKSPVDIFEARCPGDMRIVYQVDWIPEPGIRYNHQVLTIYGFYNHIEVKRENWDDLGCQIAAKNGSRYVKNCRARNHPRNGGDDVFAPMYFDSNGAPAAINERIMPSVAQLRSISSGAVNTSSLAIQKYTLLSQNVWSGILAGKDLAHVFRISEEEQAVVEHTDSCYVIGRSGTGKTTTIVLKIFGIEKAWANLAASGSSEPRPRQMFITKSRHLAEKVENDFVEFLESLTVGLHVPAHIVDRIASWAARRESSSLWSTLDDRGNGRPDLPAQFSELSDVHFPLFITTDDLFLLLEADFETGSKCEEAPSAFQSSGDLVTYSTFREKYWPHFPQSMTSGLSPSLVFSEIIGLIKGSEGSLAAPNCVLDRQDYERKRDQHGYYALFEAYSQRRVQRRERDAADRTHEALRFIQENGFIGRKVDYLYIDEVQDNLLIDLILLRILCANPRGLFWAGDTAQTIAAGSAFRFQELKAFLYRYEKSNAAALRRPVRVEQPPLFQLLINYRSQGSIVRCAQSIIDLLRLFPRAVDKLEREKGIIAGDKPLFINDTGLGPGETFFGPLGDGRLELGSNQCILVRDHDARVKLKALFKELGTRNPVLTIEQSKGLEFDDVLVYHFFEQTYASDRLWRHLINAAVSGGWSCNLDEYLSLVTELKHLYVAVTRAKKRLWIVDHARACAQLKDLWIAENIIDTSQESIARFAISTQSEGWRISAENYLRHQHYEEAADAFDRAQDPENAAIARAFLSRQEASQVPTKQRRQAYVSAAVAFLDCASNTKKKPSAQVCYAQAGDCYEEVGYHKQAAEAYYQAEQYTKAARQFFDANMLDESVSIVKDHAKHVDESVRSEIVDVARYSYLEDNQLGKAAELFPNAEERAEFMLHHDFGDAHVAILSEEYKFAEAGEQCLKDGKVLDGVRLLLQDTSPTQKDSQERARDALVAVLWQHMSFGMRSWLQDEKEPMSAVLSLFGSLGAGILRDEDQSTIRMVESINSGDRRRAKALVGRDTPRAVLIMSLDFIFDDWSHVDLDTEVAVLFSQQRCITYAYGIHLLALDKMPWNSVLVRTLFGVRRRNEDLVTLIPGTFLYDRIPWNEENIATGNAVPNRVFADTLRRALSERLQLRVKKLEEICARVSFFNPCLRKLFSGHCDTQHFPPRAHQVDEAWYHRRILFHLQIIVIVHYLHVMPYGEDFVSRIKMRRKWLRRLESALNPMQHLSGSIFVMRLDQIPKGPEPFAIIRTWIEDVLFSQNPRRPELYNDFLTNFLNTVILGLRLDKRTTDRHLHRVSCINAPLRDLYPDLVWFNPSTGRPQYVMRWIVSFLKDGGRLDDGIRFVQHIYDRKVPVALGTLCSLLDRICAIFITTKLIHQRHKLGTLIMPRSWITEVWDHFGGPGWSSTQCPFSHIGKPLKALLELLDTDSTSGATEQFLLHRIGDVPIDSVADLGIVRICRCLCVLGMNFNNEAMRSMIYRTITSLKGWRPNSTGYRLRYVTSRSWKDLEEAVCHYEGLSPFDELIQLHVAGPVRARVRPGVRLVVFKHFEDVPSLLGKRGGIPLIRLDHDEPPPKPFLEPVQDTSPCSEPGAQSPELQGVDDQSPPSPADPHDEENQDDQTAEAAQAQAATILQAAARKMLQGRKNRPQDVCSEARTRIARDCLAQVQSMARCSPVYAVLYVGALPRVLVCLQWVLARASEVKGSVKQRRKEASLKALRVSRREMAEIIRISEAATRLESTLQPKSEFHAKIDEAALRSSILDVEKLFETLRKRFGAGI</sequence>
<keyword evidence="2" id="KW-1185">Reference proteome</keyword>
<gene>
    <name evidence="1" type="ORF">FA95DRAFT_510755</name>
</gene>
<evidence type="ECO:0000313" key="2">
    <source>
        <dbReference type="Proteomes" id="UP000814033"/>
    </source>
</evidence>
<name>A0ACB8RFI1_9AGAM</name>
<proteinExistence type="predicted"/>
<reference evidence="1" key="1">
    <citation type="submission" date="2021-02" db="EMBL/GenBank/DDBJ databases">
        <authorList>
            <consortium name="DOE Joint Genome Institute"/>
            <person name="Ahrendt S."/>
            <person name="Looney B.P."/>
            <person name="Miyauchi S."/>
            <person name="Morin E."/>
            <person name="Drula E."/>
            <person name="Courty P.E."/>
            <person name="Chicoki N."/>
            <person name="Fauchery L."/>
            <person name="Kohler A."/>
            <person name="Kuo A."/>
            <person name="Labutti K."/>
            <person name="Pangilinan J."/>
            <person name="Lipzen A."/>
            <person name="Riley R."/>
            <person name="Andreopoulos W."/>
            <person name="He G."/>
            <person name="Johnson J."/>
            <person name="Barry K.W."/>
            <person name="Grigoriev I.V."/>
            <person name="Nagy L."/>
            <person name="Hibbett D."/>
            <person name="Henrissat B."/>
            <person name="Matheny P.B."/>
            <person name="Labbe J."/>
            <person name="Martin F."/>
        </authorList>
    </citation>
    <scope>NUCLEOTIDE SEQUENCE</scope>
    <source>
        <strain evidence="1">FP105234-sp</strain>
    </source>
</reference>
<protein>
    <submittedName>
        <fullName evidence="1">Uncharacterized protein</fullName>
    </submittedName>
</protein>
<accession>A0ACB8RFI1</accession>
<dbReference type="EMBL" id="MU276043">
    <property type="protein sequence ID" value="KAI0042889.1"/>
    <property type="molecule type" value="Genomic_DNA"/>
</dbReference>